<gene>
    <name evidence="12" type="ORF">OPS25_05295</name>
</gene>
<evidence type="ECO:0000256" key="1">
    <source>
        <dbReference type="ARBA" id="ARBA00000085"/>
    </source>
</evidence>
<dbReference type="RefSeq" id="WP_265616593.1">
    <property type="nucleotide sequence ID" value="NZ_JAPFRD010000005.1"/>
</dbReference>
<dbReference type="PROSITE" id="PS50109">
    <property type="entry name" value="HIS_KIN"/>
    <property type="match status" value="1"/>
</dbReference>
<feature type="transmembrane region" description="Helical" evidence="10">
    <location>
        <begin position="171"/>
        <end position="194"/>
    </location>
</feature>
<keyword evidence="6 10" id="KW-0812">Transmembrane</keyword>
<proteinExistence type="predicted"/>
<protein>
    <recommendedName>
        <fullName evidence="3">histidine kinase</fullName>
        <ecNumber evidence="3">2.7.13.3</ecNumber>
    </recommendedName>
</protein>
<keyword evidence="7" id="KW-0418">Kinase</keyword>
<dbReference type="SUPFAM" id="SSF55874">
    <property type="entry name" value="ATPase domain of HSP90 chaperone/DNA topoisomerase II/histidine kinase"/>
    <property type="match status" value="1"/>
</dbReference>
<evidence type="ECO:0000256" key="7">
    <source>
        <dbReference type="ARBA" id="ARBA00022777"/>
    </source>
</evidence>
<organism evidence="12 13">
    <name type="scientific">Alteromonas aquimaris</name>
    <dbReference type="NCBI Taxonomy" id="2998417"/>
    <lineage>
        <taxon>Bacteria</taxon>
        <taxon>Pseudomonadati</taxon>
        <taxon>Pseudomonadota</taxon>
        <taxon>Gammaproteobacteria</taxon>
        <taxon>Alteromonadales</taxon>
        <taxon>Alteromonadaceae</taxon>
        <taxon>Alteromonas/Salinimonas group</taxon>
        <taxon>Alteromonas</taxon>
    </lineage>
</organism>
<dbReference type="CDD" id="cd00082">
    <property type="entry name" value="HisKA"/>
    <property type="match status" value="1"/>
</dbReference>
<evidence type="ECO:0000256" key="5">
    <source>
        <dbReference type="ARBA" id="ARBA00022679"/>
    </source>
</evidence>
<dbReference type="Pfam" id="PF02518">
    <property type="entry name" value="HATPase_c"/>
    <property type="match status" value="1"/>
</dbReference>
<keyword evidence="12" id="KW-0067">ATP-binding</keyword>
<feature type="domain" description="Histidine kinase" evidence="11">
    <location>
        <begin position="250"/>
        <end position="442"/>
    </location>
</feature>
<reference evidence="12" key="1">
    <citation type="submission" date="2022-11" db="EMBL/GenBank/DDBJ databases">
        <title>Alteromonas sp. nov., isolated from sea water of the Qingdao.</title>
        <authorList>
            <person name="Wang Q."/>
        </authorList>
    </citation>
    <scope>NUCLEOTIDE SEQUENCE</scope>
    <source>
        <strain evidence="12">ASW11-7</strain>
    </source>
</reference>
<dbReference type="PRINTS" id="PR00344">
    <property type="entry name" value="BCTRLSENSOR"/>
</dbReference>
<dbReference type="InterPro" id="IPR003661">
    <property type="entry name" value="HisK_dim/P_dom"/>
</dbReference>
<keyword evidence="12" id="KW-0547">Nucleotide-binding</keyword>
<dbReference type="InterPro" id="IPR005467">
    <property type="entry name" value="His_kinase_dom"/>
</dbReference>
<dbReference type="InterPro" id="IPR004358">
    <property type="entry name" value="Sig_transdc_His_kin-like_C"/>
</dbReference>
<evidence type="ECO:0000256" key="6">
    <source>
        <dbReference type="ARBA" id="ARBA00022692"/>
    </source>
</evidence>
<dbReference type="PANTHER" id="PTHR45436:SF4">
    <property type="entry name" value="SENSOR PROTEIN PHOQ"/>
    <property type="match status" value="1"/>
</dbReference>
<evidence type="ECO:0000256" key="2">
    <source>
        <dbReference type="ARBA" id="ARBA00004370"/>
    </source>
</evidence>
<sequence length="444" mass="50027">MKGLSLQLRAIILAVIALTLFIPLTVLTLERAYTASLTQAKQNELKLMSLALISAFELDGNIPYMPELLYEEQLNLPDSGYVGLIQFRNKTVWQSASALHYDITHPPPSPNVGEELFLEDYTARFDKKRSHFAYAFTAEFAGENDFEPVHFYIFNDKTDFNLERDAFLKTVWQWLSLLAFALLVLMLIGMALLLSPVRELIHEISMMARGKQARLTHHYPVEFSGLQSSINQLMQIEEDQRKRYKNSLDDLAHSLKTPLAVALGTADLPDEARESLKQIDHLIRRQLKRATIAKSGWQAGVDIYPIVEKVTQAIKKIHSEKSLSVSISGEDIQFHGDKTDLMEMVGNVLDNAAKAATKNILVSLQQSENWIDICVEDDGPGIPEHLREKLLQRGKRLDTYAEGQGIGMAVVADLVTIYQGRLLIDKSRFAGAKITMQFPTVPNF</sequence>
<evidence type="ECO:0000256" key="9">
    <source>
        <dbReference type="ARBA" id="ARBA00023136"/>
    </source>
</evidence>
<dbReference type="SMART" id="SM00387">
    <property type="entry name" value="HATPase_c"/>
    <property type="match status" value="1"/>
</dbReference>
<name>A0ABT3P577_9ALTE</name>
<dbReference type="Gene3D" id="3.30.565.10">
    <property type="entry name" value="Histidine kinase-like ATPase, C-terminal domain"/>
    <property type="match status" value="1"/>
</dbReference>
<evidence type="ECO:0000256" key="3">
    <source>
        <dbReference type="ARBA" id="ARBA00012438"/>
    </source>
</evidence>
<keyword evidence="13" id="KW-1185">Reference proteome</keyword>
<keyword evidence="5" id="KW-0808">Transferase</keyword>
<dbReference type="PANTHER" id="PTHR45436">
    <property type="entry name" value="SENSOR HISTIDINE KINASE YKOH"/>
    <property type="match status" value="1"/>
</dbReference>
<keyword evidence="8 10" id="KW-1133">Transmembrane helix</keyword>
<evidence type="ECO:0000256" key="8">
    <source>
        <dbReference type="ARBA" id="ARBA00022989"/>
    </source>
</evidence>
<dbReference type="InterPro" id="IPR036890">
    <property type="entry name" value="HATPase_C_sf"/>
</dbReference>
<dbReference type="Proteomes" id="UP001142810">
    <property type="component" value="Unassembled WGS sequence"/>
</dbReference>
<dbReference type="GO" id="GO:0005524">
    <property type="term" value="F:ATP binding"/>
    <property type="evidence" value="ECO:0007669"/>
    <property type="project" value="UniProtKB-KW"/>
</dbReference>
<dbReference type="InterPro" id="IPR003594">
    <property type="entry name" value="HATPase_dom"/>
</dbReference>
<comment type="catalytic activity">
    <reaction evidence="1">
        <text>ATP + protein L-histidine = ADP + protein N-phospho-L-histidine.</text>
        <dbReference type="EC" id="2.7.13.3"/>
    </reaction>
</comment>
<evidence type="ECO:0000256" key="4">
    <source>
        <dbReference type="ARBA" id="ARBA00022553"/>
    </source>
</evidence>
<dbReference type="InterPro" id="IPR050428">
    <property type="entry name" value="TCS_sensor_his_kinase"/>
</dbReference>
<comment type="subcellular location">
    <subcellularLocation>
        <location evidence="2">Membrane</location>
    </subcellularLocation>
</comment>
<keyword evidence="4" id="KW-0597">Phosphoprotein</keyword>
<dbReference type="Gene3D" id="1.10.287.130">
    <property type="match status" value="1"/>
</dbReference>
<dbReference type="EC" id="2.7.13.3" evidence="3"/>
<evidence type="ECO:0000256" key="10">
    <source>
        <dbReference type="SAM" id="Phobius"/>
    </source>
</evidence>
<evidence type="ECO:0000313" key="13">
    <source>
        <dbReference type="Proteomes" id="UP001142810"/>
    </source>
</evidence>
<evidence type="ECO:0000259" key="11">
    <source>
        <dbReference type="PROSITE" id="PS50109"/>
    </source>
</evidence>
<dbReference type="EMBL" id="JAPFRD010000005">
    <property type="protein sequence ID" value="MCW8107907.1"/>
    <property type="molecule type" value="Genomic_DNA"/>
</dbReference>
<comment type="caution">
    <text evidence="12">The sequence shown here is derived from an EMBL/GenBank/DDBJ whole genome shotgun (WGS) entry which is preliminary data.</text>
</comment>
<evidence type="ECO:0000313" key="12">
    <source>
        <dbReference type="EMBL" id="MCW8107907.1"/>
    </source>
</evidence>
<accession>A0ABT3P577</accession>
<keyword evidence="9 10" id="KW-0472">Membrane</keyword>